<name>A0A853C8T4_9ACTN</name>
<evidence type="ECO:0000256" key="5">
    <source>
        <dbReference type="ARBA" id="ARBA00023136"/>
    </source>
</evidence>
<feature type="transmembrane region" description="Helical" evidence="6">
    <location>
        <begin position="12"/>
        <end position="32"/>
    </location>
</feature>
<reference evidence="7 8" key="1">
    <citation type="submission" date="2020-07" db="EMBL/GenBank/DDBJ databases">
        <title>Sequencing the genomes of 1000 actinobacteria strains.</title>
        <authorList>
            <person name="Klenk H.-P."/>
        </authorList>
    </citation>
    <scope>NUCLEOTIDE SEQUENCE [LARGE SCALE GENOMIC DNA]</scope>
    <source>
        <strain evidence="7 8">DSM 103833</strain>
    </source>
</reference>
<dbReference type="PANTHER" id="PTHR23427">
    <property type="entry name" value="SURFEIT LOCUS PROTEIN"/>
    <property type="match status" value="1"/>
</dbReference>
<sequence length="261" mass="28138">MEQRAHWWSPRLWAAHLLALVCVGIAVGMGAWQYDAWQVRRAAEQQDLTGADPVAITSLLGPDDPFPGQDVGRPVTVSGTWLPEGTVLVAGREDDAGHEGFWVVTPLTVGGPGEPAVPVVRGWVADVDARLAAAVPQGTADVVGWLQPPEGTGEADDDPDDDVLPQLRVADLVQRVDQDLYGGYVVLREPEAGLEPATLDQLPPVGTFTALRNLLYAIEWWVFAAFAAFLWWRYVRDVTTVGGADDAADEADDEQRLASAP</sequence>
<dbReference type="InterPro" id="IPR002994">
    <property type="entry name" value="Surf1/Shy1"/>
</dbReference>
<evidence type="ECO:0000313" key="7">
    <source>
        <dbReference type="EMBL" id="NYJ03609.1"/>
    </source>
</evidence>
<comment type="caution">
    <text evidence="7">The sequence shown here is derived from an EMBL/GenBank/DDBJ whole genome shotgun (WGS) entry which is preliminary data.</text>
</comment>
<dbReference type="PANTHER" id="PTHR23427:SF2">
    <property type="entry name" value="SURFEIT LOCUS PROTEIN 1"/>
    <property type="match status" value="1"/>
</dbReference>
<protein>
    <recommendedName>
        <fullName evidence="6">SURF1-like protein</fullName>
    </recommendedName>
</protein>
<dbReference type="Pfam" id="PF02104">
    <property type="entry name" value="SURF1"/>
    <property type="match status" value="1"/>
</dbReference>
<proteinExistence type="inferred from homology"/>
<evidence type="ECO:0000313" key="8">
    <source>
        <dbReference type="Proteomes" id="UP000530424"/>
    </source>
</evidence>
<keyword evidence="3 6" id="KW-0812">Transmembrane</keyword>
<comment type="similarity">
    <text evidence="2 6">Belongs to the SURF1 family.</text>
</comment>
<dbReference type="EMBL" id="JACCFP010000001">
    <property type="protein sequence ID" value="NYJ03609.1"/>
    <property type="molecule type" value="Genomic_DNA"/>
</dbReference>
<feature type="transmembrane region" description="Helical" evidence="6">
    <location>
        <begin position="214"/>
        <end position="232"/>
    </location>
</feature>
<gene>
    <name evidence="7" type="ORF">HNR19_004307</name>
</gene>
<evidence type="ECO:0000256" key="2">
    <source>
        <dbReference type="ARBA" id="ARBA00007165"/>
    </source>
</evidence>
<keyword evidence="6" id="KW-1003">Cell membrane</keyword>
<keyword evidence="8" id="KW-1185">Reference proteome</keyword>
<dbReference type="GO" id="GO:0005886">
    <property type="term" value="C:plasma membrane"/>
    <property type="evidence" value="ECO:0007669"/>
    <property type="project" value="UniProtKB-SubCell"/>
</dbReference>
<evidence type="ECO:0000256" key="4">
    <source>
        <dbReference type="ARBA" id="ARBA00022989"/>
    </source>
</evidence>
<keyword evidence="4 6" id="KW-1133">Transmembrane helix</keyword>
<keyword evidence="5 6" id="KW-0472">Membrane</keyword>
<evidence type="ECO:0000256" key="3">
    <source>
        <dbReference type="ARBA" id="ARBA00022692"/>
    </source>
</evidence>
<dbReference type="CDD" id="cd06662">
    <property type="entry name" value="SURF1"/>
    <property type="match status" value="1"/>
</dbReference>
<dbReference type="Proteomes" id="UP000530424">
    <property type="component" value="Unassembled WGS sequence"/>
</dbReference>
<evidence type="ECO:0000256" key="6">
    <source>
        <dbReference type="RuleBase" id="RU363076"/>
    </source>
</evidence>
<dbReference type="InterPro" id="IPR045214">
    <property type="entry name" value="Surf1/Surf4"/>
</dbReference>
<dbReference type="AlphaFoldDB" id="A0A853C8T4"/>
<accession>A0A853C8T4</accession>
<dbReference type="PROSITE" id="PS50895">
    <property type="entry name" value="SURF1"/>
    <property type="match status" value="1"/>
</dbReference>
<comment type="subcellular location">
    <subcellularLocation>
        <location evidence="6">Cell membrane</location>
        <topology evidence="6">Multi-pass membrane protein</topology>
    </subcellularLocation>
    <subcellularLocation>
        <location evidence="1">Membrane</location>
    </subcellularLocation>
</comment>
<organism evidence="7 8">
    <name type="scientific">Nocardioides thalensis</name>
    <dbReference type="NCBI Taxonomy" id="1914755"/>
    <lineage>
        <taxon>Bacteria</taxon>
        <taxon>Bacillati</taxon>
        <taxon>Actinomycetota</taxon>
        <taxon>Actinomycetes</taxon>
        <taxon>Propionibacteriales</taxon>
        <taxon>Nocardioidaceae</taxon>
        <taxon>Nocardioides</taxon>
    </lineage>
</organism>
<dbReference type="RefSeq" id="WP_179669889.1">
    <property type="nucleotide sequence ID" value="NZ_JACCFP010000001.1"/>
</dbReference>
<evidence type="ECO:0000256" key="1">
    <source>
        <dbReference type="ARBA" id="ARBA00004370"/>
    </source>
</evidence>